<organism evidence="9 10">
    <name type="scientific">Niallia circulans</name>
    <name type="common">Bacillus circulans</name>
    <dbReference type="NCBI Taxonomy" id="1397"/>
    <lineage>
        <taxon>Bacteria</taxon>
        <taxon>Bacillati</taxon>
        <taxon>Bacillota</taxon>
        <taxon>Bacilli</taxon>
        <taxon>Bacillales</taxon>
        <taxon>Bacillaceae</taxon>
        <taxon>Niallia</taxon>
    </lineage>
</organism>
<evidence type="ECO:0000256" key="5">
    <source>
        <dbReference type="ARBA" id="ARBA00023139"/>
    </source>
</evidence>
<comment type="subcellular location">
    <subcellularLocation>
        <location evidence="1">Cell membrane</location>
        <topology evidence="1">Lipid-anchor</topology>
    </subcellularLocation>
</comment>
<reference evidence="9 10" key="1">
    <citation type="submission" date="2015-05" db="EMBL/GenBank/DDBJ databases">
        <title>Whole genome sequence and identification of bacterial endophytes from Costus igneus.</title>
        <authorList>
            <person name="Lee Y.P."/>
            <person name="Gan H.M."/>
            <person name="Eng W."/>
            <person name="Wheatley M.S."/>
            <person name="Caraballo A."/>
            <person name="Polter S."/>
            <person name="Savka M.A."/>
            <person name="Hudson A.O."/>
        </authorList>
    </citation>
    <scope>NUCLEOTIDE SEQUENCE [LARGE SCALE GENOMIC DNA]</scope>
    <source>
        <strain evidence="9 10">RIT379</strain>
    </source>
</reference>
<keyword evidence="6" id="KW-0449">Lipoprotein</keyword>
<keyword evidence="4" id="KW-0732">Signal</keyword>
<keyword evidence="3" id="KW-0813">Transport</keyword>
<gene>
    <name evidence="9" type="ORF">ABW02_15935</name>
</gene>
<dbReference type="Proteomes" id="UP000036045">
    <property type="component" value="Unassembled WGS sequence"/>
</dbReference>
<evidence type="ECO:0000256" key="3">
    <source>
        <dbReference type="ARBA" id="ARBA00022448"/>
    </source>
</evidence>
<dbReference type="InterPro" id="IPR002491">
    <property type="entry name" value="ABC_transptr_periplasmic_BD"/>
</dbReference>
<dbReference type="GO" id="GO:0005886">
    <property type="term" value="C:plasma membrane"/>
    <property type="evidence" value="ECO:0007669"/>
    <property type="project" value="UniProtKB-SubCell"/>
</dbReference>
<evidence type="ECO:0000256" key="4">
    <source>
        <dbReference type="ARBA" id="ARBA00022729"/>
    </source>
</evidence>
<evidence type="ECO:0000256" key="1">
    <source>
        <dbReference type="ARBA" id="ARBA00004193"/>
    </source>
</evidence>
<dbReference type="FunFam" id="3.40.50.1980:FF:000003">
    <property type="entry name" value="Iron ABC transporter substrate-binding protein"/>
    <property type="match status" value="1"/>
</dbReference>
<dbReference type="PROSITE" id="PS50983">
    <property type="entry name" value="FE_B12_PBP"/>
    <property type="match status" value="1"/>
</dbReference>
<dbReference type="EMBL" id="LDPH01000016">
    <property type="protein sequence ID" value="KLV25472.1"/>
    <property type="molecule type" value="Genomic_DNA"/>
</dbReference>
<dbReference type="GO" id="GO:0030288">
    <property type="term" value="C:outer membrane-bounded periplasmic space"/>
    <property type="evidence" value="ECO:0007669"/>
    <property type="project" value="TreeGrafter"/>
</dbReference>
<dbReference type="OrthoDB" id="9793175at2"/>
<dbReference type="GO" id="GO:1901678">
    <property type="term" value="P:iron coordination entity transport"/>
    <property type="evidence" value="ECO:0007669"/>
    <property type="project" value="UniProtKB-ARBA"/>
</dbReference>
<protein>
    <submittedName>
        <fullName evidence="9">Iron siderophore-binding protein</fullName>
    </submittedName>
</protein>
<dbReference type="PANTHER" id="PTHR30532">
    <property type="entry name" value="IRON III DICITRATE-BINDING PERIPLASMIC PROTEIN"/>
    <property type="match status" value="1"/>
</dbReference>
<accession>A0A0J1IHQ9</accession>
<keyword evidence="5" id="KW-0564">Palmitate</keyword>
<dbReference type="AlphaFoldDB" id="A0A0J1IHQ9"/>
<comment type="caution">
    <text evidence="9">The sequence shown here is derived from an EMBL/GenBank/DDBJ whole genome shotgun (WGS) entry which is preliminary data.</text>
</comment>
<evidence type="ECO:0000313" key="9">
    <source>
        <dbReference type="EMBL" id="KLV25472.1"/>
    </source>
</evidence>
<evidence type="ECO:0000256" key="6">
    <source>
        <dbReference type="ARBA" id="ARBA00023288"/>
    </source>
</evidence>
<feature type="domain" description="Fe/B12 periplasmic-binding" evidence="8">
    <location>
        <begin position="70"/>
        <end position="339"/>
    </location>
</feature>
<evidence type="ECO:0000313" key="10">
    <source>
        <dbReference type="Proteomes" id="UP000036045"/>
    </source>
</evidence>
<name>A0A0J1IHQ9_NIACI</name>
<feature type="region of interest" description="Disordered" evidence="7">
    <location>
        <begin position="33"/>
        <end position="52"/>
    </location>
</feature>
<dbReference type="InterPro" id="IPR051313">
    <property type="entry name" value="Bact_iron-sidero_bind"/>
</dbReference>
<feature type="compositionally biased region" description="Polar residues" evidence="7">
    <location>
        <begin position="38"/>
        <end position="51"/>
    </location>
</feature>
<evidence type="ECO:0000259" key="8">
    <source>
        <dbReference type="PROSITE" id="PS50983"/>
    </source>
</evidence>
<proteinExistence type="inferred from homology"/>
<dbReference type="CDD" id="cd01146">
    <property type="entry name" value="FhuD"/>
    <property type="match status" value="1"/>
</dbReference>
<dbReference type="SUPFAM" id="SSF53807">
    <property type="entry name" value="Helical backbone' metal receptor"/>
    <property type="match status" value="1"/>
</dbReference>
<dbReference type="Gene3D" id="3.40.50.1980">
    <property type="entry name" value="Nitrogenase molybdenum iron protein domain"/>
    <property type="match status" value="2"/>
</dbReference>
<sequence>MLTYFQQKRFTPMLVSLLVIIFVVLAGCGNNEKEVSGNKETSSDTNTSDNKPYTIEHAMGKTEIKGTPKRVVVLTNEGTEALLALGIKPVGAVQSWLGNPWYDHIKKDMDGVEVVGVEHEVNLEKIALLKPDLIIGTKIRQEAIYDKLRAIAPTIFSETLRGDWKDNFELYAKALNKEEEGKKVLSAFADHVAEVKAKLGDKVNQEVSVVRFMAGTSRIYYTDSFSGVILDELGFKRAEQQKSLFTADNQLGNLAIEVGKEAIPKMDADILFYFTYAPQDDQKALDTAKEWTSDSLWKNLDVVKKGNAYEVSDAVWNTAGGVIAANQMLDELEEIMINK</sequence>
<keyword evidence="10" id="KW-1185">Reference proteome</keyword>
<evidence type="ECO:0000256" key="7">
    <source>
        <dbReference type="SAM" id="MobiDB-lite"/>
    </source>
</evidence>
<dbReference type="PANTHER" id="PTHR30532:SF21">
    <property type="entry name" value="SIDEROPHORE-BINDING LIPOPROTEIN YFIY-RELATED"/>
    <property type="match status" value="1"/>
</dbReference>
<comment type="similarity">
    <text evidence="2">Belongs to the bacterial solute-binding protein 8 family.</text>
</comment>
<dbReference type="RefSeq" id="WP_047943276.1">
    <property type="nucleotide sequence ID" value="NZ_JABRVN010000191.1"/>
</dbReference>
<evidence type="ECO:0000256" key="2">
    <source>
        <dbReference type="ARBA" id="ARBA00008814"/>
    </source>
</evidence>
<dbReference type="PATRIC" id="fig|1397.4.peg.1384"/>
<dbReference type="Pfam" id="PF01497">
    <property type="entry name" value="Peripla_BP_2"/>
    <property type="match status" value="1"/>
</dbReference>